<keyword evidence="2" id="KW-1185">Reference proteome</keyword>
<dbReference type="PANTHER" id="PTHR42085:SF2">
    <property type="entry name" value="F-BOX DOMAIN-CONTAINING PROTEIN"/>
    <property type="match status" value="1"/>
</dbReference>
<evidence type="ECO:0000313" key="1">
    <source>
        <dbReference type="EMBL" id="KAF2250252.1"/>
    </source>
</evidence>
<dbReference type="PANTHER" id="PTHR42085">
    <property type="entry name" value="F-BOX DOMAIN-CONTAINING PROTEIN"/>
    <property type="match status" value="1"/>
</dbReference>
<dbReference type="OrthoDB" id="5229512at2759"/>
<organism evidence="1 2">
    <name type="scientific">Trematosphaeria pertusa</name>
    <dbReference type="NCBI Taxonomy" id="390896"/>
    <lineage>
        <taxon>Eukaryota</taxon>
        <taxon>Fungi</taxon>
        <taxon>Dikarya</taxon>
        <taxon>Ascomycota</taxon>
        <taxon>Pezizomycotina</taxon>
        <taxon>Dothideomycetes</taxon>
        <taxon>Pleosporomycetidae</taxon>
        <taxon>Pleosporales</taxon>
        <taxon>Massarineae</taxon>
        <taxon>Trematosphaeriaceae</taxon>
        <taxon>Trematosphaeria</taxon>
    </lineage>
</organism>
<dbReference type="InterPro" id="IPR011990">
    <property type="entry name" value="TPR-like_helical_dom_sf"/>
</dbReference>
<sequence>METVEQVQPFRLMDLPAEIRDLIYQEMLCCFDPVEPPCTPGNCNAKNHLYCNSITPATHAIETTILRTCKQVHREAYDIMVKTNQFVNIQTQDIPLSQLLISSNLPVVTMDRAHTAQFQGYVMSVNMSAIPGGWVGDPLDSDDDMDADDWDPHARAPPAGTGPRFNFMILGRDWDAFCRMLTHVDAEMEGFSTSVKVVLTLNGYPAQLPDFKDPIEEFFTTKTQEALLRPLRKHIHGFQHVEVTGAVDPAVAERAVNEVKTPPWTNPRDILNEFSAMKSLGNQLYTEGNLDAASKCWMSAITRMRCMRCSATWASLAKAGGAAFASKLSELYFTIMLNHAQCLLEVMRSPRTPKPAIVEEGTLVMRDLREAMDGKHFFEHFGSTWVPSSALTAKLAYRQALCFRMMGQATDDKEAREAALDGALEWIMEAVAMAPGDGAIEREKREILDWERDMEREWEGDELYQEFLADVMGY</sequence>
<reference evidence="1" key="1">
    <citation type="journal article" date="2020" name="Stud. Mycol.">
        <title>101 Dothideomycetes genomes: a test case for predicting lifestyles and emergence of pathogens.</title>
        <authorList>
            <person name="Haridas S."/>
            <person name="Albert R."/>
            <person name="Binder M."/>
            <person name="Bloem J."/>
            <person name="Labutti K."/>
            <person name="Salamov A."/>
            <person name="Andreopoulos B."/>
            <person name="Baker S."/>
            <person name="Barry K."/>
            <person name="Bills G."/>
            <person name="Bluhm B."/>
            <person name="Cannon C."/>
            <person name="Castanera R."/>
            <person name="Culley D."/>
            <person name="Daum C."/>
            <person name="Ezra D."/>
            <person name="Gonzalez J."/>
            <person name="Henrissat B."/>
            <person name="Kuo A."/>
            <person name="Liang C."/>
            <person name="Lipzen A."/>
            <person name="Lutzoni F."/>
            <person name="Magnuson J."/>
            <person name="Mondo S."/>
            <person name="Nolan M."/>
            <person name="Ohm R."/>
            <person name="Pangilinan J."/>
            <person name="Park H.-J."/>
            <person name="Ramirez L."/>
            <person name="Alfaro M."/>
            <person name="Sun H."/>
            <person name="Tritt A."/>
            <person name="Yoshinaga Y."/>
            <person name="Zwiers L.-H."/>
            <person name="Turgeon B."/>
            <person name="Goodwin S."/>
            <person name="Spatafora J."/>
            <person name="Crous P."/>
            <person name="Grigoriev I."/>
        </authorList>
    </citation>
    <scope>NUCLEOTIDE SEQUENCE</scope>
    <source>
        <strain evidence="1">CBS 122368</strain>
    </source>
</reference>
<dbReference type="RefSeq" id="XP_033685256.1">
    <property type="nucleotide sequence ID" value="XM_033828871.1"/>
</dbReference>
<dbReference type="Proteomes" id="UP000800094">
    <property type="component" value="Unassembled WGS sequence"/>
</dbReference>
<dbReference type="EMBL" id="ML987194">
    <property type="protein sequence ID" value="KAF2250252.1"/>
    <property type="molecule type" value="Genomic_DNA"/>
</dbReference>
<gene>
    <name evidence="1" type="ORF">BU26DRAFT_518666</name>
</gene>
<protein>
    <submittedName>
        <fullName evidence="1">Uncharacterized protein</fullName>
    </submittedName>
</protein>
<name>A0A6A6IK45_9PLEO</name>
<evidence type="ECO:0000313" key="2">
    <source>
        <dbReference type="Proteomes" id="UP000800094"/>
    </source>
</evidence>
<accession>A0A6A6IK45</accession>
<dbReference type="Gene3D" id="1.25.40.10">
    <property type="entry name" value="Tetratricopeptide repeat domain"/>
    <property type="match status" value="1"/>
</dbReference>
<dbReference type="InterPro" id="IPR038883">
    <property type="entry name" value="AN11006-like"/>
</dbReference>
<dbReference type="SUPFAM" id="SSF48452">
    <property type="entry name" value="TPR-like"/>
    <property type="match status" value="1"/>
</dbReference>
<proteinExistence type="predicted"/>
<dbReference type="AlphaFoldDB" id="A0A6A6IK45"/>
<dbReference type="GeneID" id="54582201"/>